<dbReference type="Proteomes" id="UP000294359">
    <property type="component" value="Chromosome"/>
</dbReference>
<dbReference type="InterPro" id="IPR002110">
    <property type="entry name" value="Ankyrin_rpt"/>
</dbReference>
<feature type="repeat" description="ANK" evidence="3">
    <location>
        <begin position="104"/>
        <end position="136"/>
    </location>
</feature>
<organism evidence="4 5">
    <name type="scientific">Pseudoduganella plicata</name>
    <dbReference type="NCBI Taxonomy" id="321984"/>
    <lineage>
        <taxon>Bacteria</taxon>
        <taxon>Pseudomonadati</taxon>
        <taxon>Pseudomonadota</taxon>
        <taxon>Betaproteobacteria</taxon>
        <taxon>Burkholderiales</taxon>
        <taxon>Oxalobacteraceae</taxon>
        <taxon>Telluria group</taxon>
        <taxon>Pseudoduganella</taxon>
    </lineage>
</organism>
<dbReference type="Pfam" id="PF12796">
    <property type="entry name" value="Ank_2"/>
    <property type="match status" value="1"/>
</dbReference>
<dbReference type="EMBL" id="CP038026">
    <property type="protein sequence ID" value="QBQ34947.1"/>
    <property type="molecule type" value="Genomic_DNA"/>
</dbReference>
<dbReference type="PANTHER" id="PTHR24171">
    <property type="entry name" value="ANKYRIN REPEAT DOMAIN-CONTAINING PROTEIN 39-RELATED"/>
    <property type="match status" value="1"/>
</dbReference>
<sequence>MAKAKKKSLPKNFEELLDAGDVEALKAVFESCDVNARGGYSKQTALAFNELPDELVRWLVGQGADISALDSYGLTPLHARASHWQGSTGILLELGADVHATDKRGNTALHKAAAVGNLQTARILLQHGARVDAVNDDRLTPMAFALQQCGNVDIEKTAAMARLLLEAHSSAGQRDPITDVMRELVQRIGTEFEFHRSNFNPDSVAATSAALNQLYTLFGVAPVPHRVEHDGKSPIIATAPTWQGRHQQLWELLVPSGGAAGTLQGEVIRLSGRIFNELDGNGGINWDAQFRQMATALLTYLGSGEPLPAASLDEAAGIVDAVKKRSGDTERLCELAEQWVALNPTPTSLAAPAYTR</sequence>
<evidence type="ECO:0000313" key="5">
    <source>
        <dbReference type="Proteomes" id="UP000294359"/>
    </source>
</evidence>
<gene>
    <name evidence="4" type="ORF">E1742_01190</name>
</gene>
<evidence type="ECO:0000256" key="1">
    <source>
        <dbReference type="ARBA" id="ARBA00022737"/>
    </source>
</evidence>
<dbReference type="RefSeq" id="WP_134382988.1">
    <property type="nucleotide sequence ID" value="NZ_BMWW01000010.1"/>
</dbReference>
<dbReference type="Gene3D" id="1.25.40.20">
    <property type="entry name" value="Ankyrin repeat-containing domain"/>
    <property type="match status" value="1"/>
</dbReference>
<dbReference type="PROSITE" id="PS50088">
    <property type="entry name" value="ANK_REPEAT"/>
    <property type="match status" value="1"/>
</dbReference>
<dbReference type="PANTHER" id="PTHR24171:SF10">
    <property type="entry name" value="ANKYRIN REPEAT DOMAIN-CONTAINING PROTEIN 29-LIKE"/>
    <property type="match status" value="1"/>
</dbReference>
<proteinExistence type="predicted"/>
<accession>A0ABX5S5T4</accession>
<keyword evidence="2 3" id="KW-0040">ANK repeat</keyword>
<evidence type="ECO:0000256" key="2">
    <source>
        <dbReference type="ARBA" id="ARBA00023043"/>
    </source>
</evidence>
<dbReference type="InterPro" id="IPR036770">
    <property type="entry name" value="Ankyrin_rpt-contain_sf"/>
</dbReference>
<name>A0ABX5S5T4_9BURK</name>
<keyword evidence="1" id="KW-0677">Repeat</keyword>
<evidence type="ECO:0000313" key="4">
    <source>
        <dbReference type="EMBL" id="QBQ34947.1"/>
    </source>
</evidence>
<protein>
    <recommendedName>
        <fullName evidence="6">Ankyrin repeat domain-containing protein</fullName>
    </recommendedName>
</protein>
<evidence type="ECO:0008006" key="6">
    <source>
        <dbReference type="Google" id="ProtNLM"/>
    </source>
</evidence>
<keyword evidence="5" id="KW-1185">Reference proteome</keyword>
<evidence type="ECO:0000256" key="3">
    <source>
        <dbReference type="PROSITE-ProRule" id="PRU00023"/>
    </source>
</evidence>
<dbReference type="PROSITE" id="PS50297">
    <property type="entry name" value="ANK_REP_REGION"/>
    <property type="match status" value="1"/>
</dbReference>
<reference evidence="4 5" key="1">
    <citation type="submission" date="2019-03" db="EMBL/GenBank/DDBJ databases">
        <title>Draft Genome Sequences of Six Type Strains of the Genus Massilia.</title>
        <authorList>
            <person name="Miess H."/>
            <person name="Frediansyhah A."/>
            <person name="Gross H."/>
        </authorList>
    </citation>
    <scope>NUCLEOTIDE SEQUENCE [LARGE SCALE GENOMIC DNA]</scope>
    <source>
        <strain evidence="4 5">DSM 17505</strain>
    </source>
</reference>
<dbReference type="SUPFAM" id="SSF48403">
    <property type="entry name" value="Ankyrin repeat"/>
    <property type="match status" value="1"/>
</dbReference>
<dbReference type="SMART" id="SM00248">
    <property type="entry name" value="ANK"/>
    <property type="match status" value="1"/>
</dbReference>